<dbReference type="AlphaFoldDB" id="A0AAD4LZ53"/>
<sequence>MVTLSDNSEFSASAYSFERDTSNTTDKGDDDKASYPSTNYLRVSKNGVAIEGRYLLDLSLALTQRTESESESESGNDSPDVKNLSLYTTSGAITAEIWIVQGKDENQKRARIELRSDNGSVRAKVHNPSNLSRDDESEPRPSLDIDLRANYGDISLSLPRCFRGPVTIHTTHERVMFSPALEECTAQLSDVHGVRVYFVGDRPNTGKWRSGEEENYATDSPEEPLDELSINGRHTNVRIIWDGESELPEMKLNGWENFCYGAERFFTTGRVV</sequence>
<reference evidence="3" key="1">
    <citation type="journal article" date="2022" name="New Phytol.">
        <title>Evolutionary transition to the ectomycorrhizal habit in the genomes of a hyperdiverse lineage of mushroom-forming fungi.</title>
        <authorList>
            <person name="Looney B."/>
            <person name="Miyauchi S."/>
            <person name="Morin E."/>
            <person name="Drula E."/>
            <person name="Courty P.E."/>
            <person name="Kohler A."/>
            <person name="Kuo A."/>
            <person name="LaButti K."/>
            <person name="Pangilinan J."/>
            <person name="Lipzen A."/>
            <person name="Riley R."/>
            <person name="Andreopoulos W."/>
            <person name="He G."/>
            <person name="Johnson J."/>
            <person name="Nolan M."/>
            <person name="Tritt A."/>
            <person name="Barry K.W."/>
            <person name="Grigoriev I.V."/>
            <person name="Nagy L.G."/>
            <person name="Hibbett D."/>
            <person name="Henrissat B."/>
            <person name="Matheny P.B."/>
            <person name="Labbe J."/>
            <person name="Martin F.M."/>
        </authorList>
    </citation>
    <scope>NUCLEOTIDE SEQUENCE</scope>
    <source>
        <strain evidence="3">BPL690</strain>
    </source>
</reference>
<evidence type="ECO:0000256" key="1">
    <source>
        <dbReference type="SAM" id="MobiDB-lite"/>
    </source>
</evidence>
<dbReference type="InterPro" id="IPR055754">
    <property type="entry name" value="DUF7330"/>
</dbReference>
<protein>
    <recommendedName>
        <fullName evidence="2">DUF7330 domain-containing protein</fullName>
    </recommendedName>
</protein>
<comment type="caution">
    <text evidence="3">The sequence shown here is derived from an EMBL/GenBank/DDBJ whole genome shotgun (WGS) entry which is preliminary data.</text>
</comment>
<keyword evidence="4" id="KW-1185">Reference proteome</keyword>
<organism evidence="3 4">
    <name type="scientific">Multifurca ochricompacta</name>
    <dbReference type="NCBI Taxonomy" id="376703"/>
    <lineage>
        <taxon>Eukaryota</taxon>
        <taxon>Fungi</taxon>
        <taxon>Dikarya</taxon>
        <taxon>Basidiomycota</taxon>
        <taxon>Agaricomycotina</taxon>
        <taxon>Agaricomycetes</taxon>
        <taxon>Russulales</taxon>
        <taxon>Russulaceae</taxon>
        <taxon>Multifurca</taxon>
    </lineage>
</organism>
<name>A0AAD4LZ53_9AGAM</name>
<feature type="compositionally biased region" description="Basic and acidic residues" evidence="1">
    <location>
        <begin position="17"/>
        <end position="33"/>
    </location>
</feature>
<feature type="compositionally biased region" description="Basic and acidic residues" evidence="1">
    <location>
        <begin position="132"/>
        <end position="143"/>
    </location>
</feature>
<dbReference type="EMBL" id="WTXG01000059">
    <property type="protein sequence ID" value="KAI0295355.1"/>
    <property type="molecule type" value="Genomic_DNA"/>
</dbReference>
<evidence type="ECO:0000259" key="2">
    <source>
        <dbReference type="Pfam" id="PF24016"/>
    </source>
</evidence>
<dbReference type="Pfam" id="PF24016">
    <property type="entry name" value="DUF7330"/>
    <property type="match status" value="1"/>
</dbReference>
<dbReference type="Proteomes" id="UP001203297">
    <property type="component" value="Unassembled WGS sequence"/>
</dbReference>
<evidence type="ECO:0000313" key="3">
    <source>
        <dbReference type="EMBL" id="KAI0295355.1"/>
    </source>
</evidence>
<feature type="region of interest" description="Disordered" evidence="1">
    <location>
        <begin position="1"/>
        <end position="38"/>
    </location>
</feature>
<feature type="domain" description="DUF7330" evidence="2">
    <location>
        <begin position="39"/>
        <end position="243"/>
    </location>
</feature>
<accession>A0AAD4LZ53</accession>
<feature type="compositionally biased region" description="Polar residues" evidence="1">
    <location>
        <begin position="1"/>
        <end position="14"/>
    </location>
</feature>
<proteinExistence type="predicted"/>
<evidence type="ECO:0000313" key="4">
    <source>
        <dbReference type="Proteomes" id="UP001203297"/>
    </source>
</evidence>
<feature type="region of interest" description="Disordered" evidence="1">
    <location>
        <begin position="113"/>
        <end position="143"/>
    </location>
</feature>
<gene>
    <name evidence="3" type="ORF">B0F90DRAFT_1751074</name>
</gene>